<dbReference type="InterPro" id="IPR015424">
    <property type="entry name" value="PyrdxlP-dep_Trfase"/>
</dbReference>
<organism evidence="3">
    <name type="scientific">freshwater metagenome</name>
    <dbReference type="NCBI Taxonomy" id="449393"/>
    <lineage>
        <taxon>unclassified sequences</taxon>
        <taxon>metagenomes</taxon>
        <taxon>ecological metagenomes</taxon>
    </lineage>
</organism>
<feature type="domain" description="Aminotransferase class V" evidence="2">
    <location>
        <begin position="52"/>
        <end position="223"/>
    </location>
</feature>
<reference evidence="3" key="1">
    <citation type="submission" date="2020-05" db="EMBL/GenBank/DDBJ databases">
        <authorList>
            <person name="Chiriac C."/>
            <person name="Salcher M."/>
            <person name="Ghai R."/>
            <person name="Kavagutti S V."/>
        </authorList>
    </citation>
    <scope>NUCLEOTIDE SEQUENCE</scope>
</reference>
<proteinExistence type="predicted"/>
<gene>
    <name evidence="3" type="ORF">UFOPK3026_00904</name>
</gene>
<dbReference type="PANTHER" id="PTHR43092:SF2">
    <property type="entry name" value="HERCYNYLCYSTEINE SULFOXIDE LYASE"/>
    <property type="match status" value="1"/>
</dbReference>
<dbReference type="InterPro" id="IPR000192">
    <property type="entry name" value="Aminotrans_V_dom"/>
</dbReference>
<dbReference type="Gene3D" id="3.40.640.10">
    <property type="entry name" value="Type I PLP-dependent aspartate aminotransferase-like (Major domain)"/>
    <property type="match status" value="1"/>
</dbReference>
<evidence type="ECO:0000259" key="2">
    <source>
        <dbReference type="Pfam" id="PF00266"/>
    </source>
</evidence>
<dbReference type="SUPFAM" id="SSF53383">
    <property type="entry name" value="PLP-dependent transferases"/>
    <property type="match status" value="1"/>
</dbReference>
<dbReference type="InterPro" id="IPR015421">
    <property type="entry name" value="PyrdxlP-dep_Trfase_major"/>
</dbReference>
<dbReference type="Pfam" id="PF00266">
    <property type="entry name" value="Aminotran_5"/>
    <property type="match status" value="1"/>
</dbReference>
<sequence>MWVNKYRKQFSLDPQVAYLNHGSFGAVPNVVAAAQREFQILEESNPNLFFRTTLPKLHDQARAFVAEWLSTSPELFAFVPNASQGVITAASSLVTKPRSQIVATSLGYGGVLNGLAEIARRSQSSLRIAEIEFTAGVQTADDITDSVFAALTNETSLVVLDQITSETALVLPIEQIVRTIRRVSPNAFVVIDAAHSPGMLTPALPADFDVWVGNFHKWICAPRASAGLVCRTPKIANLITPLAPSWDFEAGFPKSFLSQGTDDYSSYLATPHAIKFHESVSFSERDTHNRGVIDDASKMLHEYWGTEPDVPTEMFCPWMRLVRLPIRKQLTKSQCDALTLKVSQELKTETVILSPGDATYVRLSAQIYNELSDYEKLKSVPDLAKEL</sequence>
<dbReference type="AlphaFoldDB" id="A0A6J6YDT0"/>
<dbReference type="Gene3D" id="3.90.1150.10">
    <property type="entry name" value="Aspartate Aminotransferase, domain 1"/>
    <property type="match status" value="1"/>
</dbReference>
<keyword evidence="1" id="KW-0663">Pyridoxal phosphate</keyword>
<evidence type="ECO:0000313" key="3">
    <source>
        <dbReference type="EMBL" id="CAB4807580.1"/>
    </source>
</evidence>
<protein>
    <submittedName>
        <fullName evidence="3">Unannotated protein</fullName>
    </submittedName>
</protein>
<evidence type="ECO:0000256" key="1">
    <source>
        <dbReference type="ARBA" id="ARBA00022898"/>
    </source>
</evidence>
<dbReference type="PANTHER" id="PTHR43092">
    <property type="entry name" value="L-CYSTEINE DESULFHYDRASE"/>
    <property type="match status" value="1"/>
</dbReference>
<dbReference type="InterPro" id="IPR015422">
    <property type="entry name" value="PyrdxlP-dep_Trfase_small"/>
</dbReference>
<accession>A0A6J6YDT0</accession>
<dbReference type="EMBL" id="CAFAAP010000132">
    <property type="protein sequence ID" value="CAB4807580.1"/>
    <property type="molecule type" value="Genomic_DNA"/>
</dbReference>
<name>A0A6J6YDT0_9ZZZZ</name>